<protein>
    <submittedName>
        <fullName evidence="1">OsmC family protein</fullName>
        <ecNumber evidence="1">1.11.1.-</ecNumber>
    </submittedName>
</protein>
<evidence type="ECO:0000313" key="1">
    <source>
        <dbReference type="EMBL" id="MFD0761426.1"/>
    </source>
</evidence>
<dbReference type="EMBL" id="JBHTIC010000006">
    <property type="protein sequence ID" value="MFD0761426.1"/>
    <property type="molecule type" value="Genomic_DNA"/>
</dbReference>
<dbReference type="InterPro" id="IPR003718">
    <property type="entry name" value="OsmC/Ohr_fam"/>
</dbReference>
<sequence length="164" mass="18373">MLNPKIGMEDLKFRVQAHSENSTKTVVKARGFEIILDEPASLGGTNEGANPVEYILAAFCGCINVMGHVIAKEMNFELRGMKIKMCGSLNPERLFGTSFTERAGYKQIELSIEPDCDAPIEVLEEWLERIEDRCPVSDNLSNRTPMNLLLKGKFHSIQKISELN</sequence>
<organism evidence="1 2">
    <name type="scientific">Lutibacter aestuarii</name>
    <dbReference type="NCBI Taxonomy" id="861111"/>
    <lineage>
        <taxon>Bacteria</taxon>
        <taxon>Pseudomonadati</taxon>
        <taxon>Bacteroidota</taxon>
        <taxon>Flavobacteriia</taxon>
        <taxon>Flavobacteriales</taxon>
        <taxon>Flavobacteriaceae</taxon>
        <taxon>Lutibacter</taxon>
    </lineage>
</organism>
<gene>
    <name evidence="1" type="ORF">ACFQZW_04980</name>
</gene>
<dbReference type="GO" id="GO:0004601">
    <property type="term" value="F:peroxidase activity"/>
    <property type="evidence" value="ECO:0007669"/>
    <property type="project" value="UniProtKB-KW"/>
</dbReference>
<dbReference type="RefSeq" id="WP_298262903.1">
    <property type="nucleotide sequence ID" value="NZ_JBHTIC010000006.1"/>
</dbReference>
<dbReference type="SUPFAM" id="SSF82784">
    <property type="entry name" value="OsmC-like"/>
    <property type="match status" value="1"/>
</dbReference>
<keyword evidence="2" id="KW-1185">Reference proteome</keyword>
<comment type="caution">
    <text evidence="1">The sequence shown here is derived from an EMBL/GenBank/DDBJ whole genome shotgun (WGS) entry which is preliminary data.</text>
</comment>
<keyword evidence="1" id="KW-0575">Peroxidase</keyword>
<dbReference type="Proteomes" id="UP001597032">
    <property type="component" value="Unassembled WGS sequence"/>
</dbReference>
<dbReference type="InterPro" id="IPR036102">
    <property type="entry name" value="OsmC/Ohrsf"/>
</dbReference>
<dbReference type="PANTHER" id="PTHR35368:SF1">
    <property type="entry name" value="HYDROPEROXIDE REDUCTASE"/>
    <property type="match status" value="1"/>
</dbReference>
<dbReference type="EC" id="1.11.1.-" evidence="1"/>
<dbReference type="Gene3D" id="3.30.300.20">
    <property type="match status" value="1"/>
</dbReference>
<evidence type="ECO:0000313" key="2">
    <source>
        <dbReference type="Proteomes" id="UP001597032"/>
    </source>
</evidence>
<dbReference type="InterPro" id="IPR052924">
    <property type="entry name" value="OsmC/Ohr_hydroprdx_reductase"/>
</dbReference>
<reference evidence="2" key="1">
    <citation type="journal article" date="2019" name="Int. J. Syst. Evol. Microbiol.">
        <title>The Global Catalogue of Microorganisms (GCM) 10K type strain sequencing project: providing services to taxonomists for standard genome sequencing and annotation.</title>
        <authorList>
            <consortium name="The Broad Institute Genomics Platform"/>
            <consortium name="The Broad Institute Genome Sequencing Center for Infectious Disease"/>
            <person name="Wu L."/>
            <person name="Ma J."/>
        </authorList>
    </citation>
    <scope>NUCLEOTIDE SEQUENCE [LARGE SCALE GENOMIC DNA]</scope>
    <source>
        <strain evidence="2">CCUG 60022</strain>
    </source>
</reference>
<dbReference type="Pfam" id="PF02566">
    <property type="entry name" value="OsmC"/>
    <property type="match status" value="1"/>
</dbReference>
<accession>A0ABW2Z3S3</accession>
<dbReference type="InterPro" id="IPR015946">
    <property type="entry name" value="KH_dom-like_a/b"/>
</dbReference>
<keyword evidence="1" id="KW-0560">Oxidoreductase</keyword>
<dbReference type="PANTHER" id="PTHR35368">
    <property type="entry name" value="HYDROPEROXIDE REDUCTASE"/>
    <property type="match status" value="1"/>
</dbReference>
<name>A0ABW2Z3S3_9FLAO</name>
<proteinExistence type="predicted"/>